<dbReference type="InterPro" id="IPR051216">
    <property type="entry name" value="Teneurin"/>
</dbReference>
<dbReference type="Gene3D" id="2.60.120.260">
    <property type="entry name" value="Galactose-binding domain-like"/>
    <property type="match status" value="1"/>
</dbReference>
<accession>A0A7S2ASU7</accession>
<organism evidence="9">
    <name type="scientific">Octactis speculum</name>
    <dbReference type="NCBI Taxonomy" id="3111310"/>
    <lineage>
        <taxon>Eukaryota</taxon>
        <taxon>Sar</taxon>
        <taxon>Stramenopiles</taxon>
        <taxon>Ochrophyta</taxon>
        <taxon>Dictyochophyceae</taxon>
        <taxon>Dictyochales</taxon>
        <taxon>Dictyochaceae</taxon>
        <taxon>Octactis</taxon>
    </lineage>
</organism>
<evidence type="ECO:0000256" key="2">
    <source>
        <dbReference type="ARBA" id="ARBA00022737"/>
    </source>
</evidence>
<dbReference type="PANTHER" id="PTHR11219">
    <property type="entry name" value="TENEURIN AND N-ACETYLGLUCOSAMINE-1-PHOSPHODIESTER ALPHA-N-ACETYLGLUCOSAMINIDASE"/>
    <property type="match status" value="1"/>
</dbReference>
<dbReference type="InterPro" id="IPR002049">
    <property type="entry name" value="LE_dom"/>
</dbReference>
<dbReference type="InterPro" id="IPR013111">
    <property type="entry name" value="EGF_extracell"/>
</dbReference>
<feature type="domain" description="Peptidase S74" evidence="8">
    <location>
        <begin position="620"/>
        <end position="735"/>
    </location>
</feature>
<dbReference type="InterPro" id="IPR011050">
    <property type="entry name" value="Pectin_lyase_fold/virulence"/>
</dbReference>
<dbReference type="PROSITE" id="PS01186">
    <property type="entry name" value="EGF_2"/>
    <property type="match status" value="3"/>
</dbReference>
<dbReference type="EMBL" id="HBGS01005678">
    <property type="protein sequence ID" value="CAD9376628.1"/>
    <property type="molecule type" value="Transcribed_RNA"/>
</dbReference>
<evidence type="ECO:0000256" key="1">
    <source>
        <dbReference type="ARBA" id="ARBA00022536"/>
    </source>
</evidence>
<keyword evidence="3 4" id="KW-1015">Disulfide bond</keyword>
<dbReference type="SMART" id="SM00181">
    <property type="entry name" value="EGF"/>
    <property type="match status" value="4"/>
</dbReference>
<feature type="disulfide bond" evidence="4">
    <location>
        <begin position="28"/>
        <end position="38"/>
    </location>
</feature>
<dbReference type="InterPro" id="IPR030392">
    <property type="entry name" value="S74_ICA"/>
</dbReference>
<sequence length="765" mass="82107">MSHLRFFYATATTVLVFFGSIKGIVAPCPNMCSGHGDCTSADNICTCDPGWDVVPDCSQQKCASSPAWTSRAFGENMAHNDMECGNRGHCNRNTGICACEYGFTGQACERLDCPNDCSSNGVCLSMHRAGLDLHPSGVDYTNWDSSAVLGCKCDWGFHGPDCSLRYCPKGDDPKTENDGYRTIRMNTTSGSSSETLGGKFQLTFDGMSFDFSAAAENFTAADCKSAWESLDNVESVTCKRTQVQDDRGSSYIVQFNGWPVLPFQNNYDTHDGNPSISQFACSAADATPSGSASCQMFDVVSSDVEEYTECSSRGVCDEVTGTCSCFDGFSNVNCDEIFDDPDLVSLNQADILLLHSRLATYEGNVLHIRSDREKSEAFNLLKFEAGDENVFTLRGDGDLTMHHGGLAIHEGGAVVTAGGLEVTSGGVTVGSNGLSVARGGLTVGGGGFRLENSDATIANGSIFAVTDTLDEPALYLQVTNADYQGSALVVAAARTEDPKFNLFEAVYDFDGIPTTIFAINGEPHTKIETGGLHLVGGLNISSGGLLVQAGGVTISSGGLKIRHGDINASDSTLYVRKLSVSELEADNVNITNNLWVGNNAVVKDRFAADTIICKKLTELSDATLKTDITPLAERAGRLFDLEGVSFRWRNNRPEEGREEEEGGNASSWDVDDHRKGNKTFGFIAQDVAEIFPELVSEDPDSDSGLLSVAYSSITPLLVEALKTQRAESEDLRGIVATLLARVTSLEDRLGRQEQESSRIRSNPHD</sequence>
<evidence type="ECO:0000256" key="5">
    <source>
        <dbReference type="SAM" id="MobiDB-lite"/>
    </source>
</evidence>
<feature type="signal peptide" evidence="6">
    <location>
        <begin position="1"/>
        <end position="26"/>
    </location>
</feature>
<keyword evidence="6" id="KW-0732">Signal</keyword>
<feature type="domain" description="EGF-like" evidence="7">
    <location>
        <begin position="76"/>
        <end position="109"/>
    </location>
</feature>
<dbReference type="SUPFAM" id="SSF51126">
    <property type="entry name" value="Pectin lyase-like"/>
    <property type="match status" value="1"/>
</dbReference>
<evidence type="ECO:0000313" key="9">
    <source>
        <dbReference type="EMBL" id="CAD9376628.1"/>
    </source>
</evidence>
<name>A0A7S2ASU7_9STRA</name>
<dbReference type="PANTHER" id="PTHR11219:SF69">
    <property type="entry name" value="TENEURIN-A"/>
    <property type="match status" value="1"/>
</dbReference>
<evidence type="ECO:0000256" key="4">
    <source>
        <dbReference type="PROSITE-ProRule" id="PRU00076"/>
    </source>
</evidence>
<evidence type="ECO:0008006" key="10">
    <source>
        <dbReference type="Google" id="ProtNLM"/>
    </source>
</evidence>
<feature type="disulfide bond" evidence="4">
    <location>
        <begin position="99"/>
        <end position="108"/>
    </location>
</feature>
<comment type="caution">
    <text evidence="4">Lacks conserved residue(s) required for the propagation of feature annotation.</text>
</comment>
<dbReference type="PROSITE" id="PS51688">
    <property type="entry name" value="ICA"/>
    <property type="match status" value="1"/>
</dbReference>
<dbReference type="PROSITE" id="PS00022">
    <property type="entry name" value="EGF_1"/>
    <property type="match status" value="1"/>
</dbReference>
<dbReference type="Pfam" id="PF07974">
    <property type="entry name" value="EGF_2"/>
    <property type="match status" value="1"/>
</dbReference>
<dbReference type="AlphaFoldDB" id="A0A7S2ASU7"/>
<feature type="domain" description="EGF-like" evidence="7">
    <location>
        <begin position="24"/>
        <end position="58"/>
    </location>
</feature>
<evidence type="ECO:0000256" key="6">
    <source>
        <dbReference type="SAM" id="SignalP"/>
    </source>
</evidence>
<dbReference type="CDD" id="cd00055">
    <property type="entry name" value="EGF_Lam"/>
    <property type="match status" value="1"/>
</dbReference>
<dbReference type="PROSITE" id="PS50026">
    <property type="entry name" value="EGF_3"/>
    <property type="match status" value="2"/>
</dbReference>
<reference evidence="9" key="1">
    <citation type="submission" date="2021-01" db="EMBL/GenBank/DDBJ databases">
        <authorList>
            <person name="Corre E."/>
            <person name="Pelletier E."/>
            <person name="Niang G."/>
            <person name="Scheremetjew M."/>
            <person name="Finn R."/>
            <person name="Kale V."/>
            <person name="Holt S."/>
            <person name="Cochrane G."/>
            <person name="Meng A."/>
            <person name="Brown T."/>
            <person name="Cohen L."/>
        </authorList>
    </citation>
    <scope>NUCLEOTIDE SEQUENCE</scope>
    <source>
        <strain evidence="9">CCMP1381</strain>
    </source>
</reference>
<dbReference type="Gene3D" id="2.10.25.10">
    <property type="entry name" value="Laminin"/>
    <property type="match status" value="1"/>
</dbReference>
<evidence type="ECO:0000259" key="7">
    <source>
        <dbReference type="PROSITE" id="PS50026"/>
    </source>
</evidence>
<keyword evidence="1 4" id="KW-0245">EGF-like domain</keyword>
<dbReference type="InterPro" id="IPR000742">
    <property type="entry name" value="EGF"/>
</dbReference>
<protein>
    <recommendedName>
        <fullName evidence="10">Peptidase S74 domain-containing protein</fullName>
    </recommendedName>
</protein>
<proteinExistence type="predicted"/>
<evidence type="ECO:0000259" key="8">
    <source>
        <dbReference type="PROSITE" id="PS51688"/>
    </source>
</evidence>
<feature type="region of interest" description="Disordered" evidence="5">
    <location>
        <begin position="652"/>
        <end position="672"/>
    </location>
</feature>
<feature type="chain" id="PRO_5030548263" description="Peptidase S74 domain-containing protein" evidence="6">
    <location>
        <begin position="27"/>
        <end position="765"/>
    </location>
</feature>
<keyword evidence="2" id="KW-0677">Repeat</keyword>
<gene>
    <name evidence="9" type="ORF">DSPE1174_LOCUS2957</name>
</gene>
<evidence type="ECO:0000256" key="3">
    <source>
        <dbReference type="ARBA" id="ARBA00023157"/>
    </source>
</evidence>
<dbReference type="Pfam" id="PF13884">
    <property type="entry name" value="Peptidase_S74"/>
    <property type="match status" value="1"/>
</dbReference>